<evidence type="ECO:0000256" key="1">
    <source>
        <dbReference type="ARBA" id="ARBA00023157"/>
    </source>
</evidence>
<dbReference type="InterPro" id="IPR051830">
    <property type="entry name" value="NOTCH_homolog"/>
</dbReference>
<evidence type="ECO:0000313" key="6">
    <source>
        <dbReference type="EMBL" id="JAP44640.1"/>
    </source>
</evidence>
<dbReference type="CDD" id="cd00054">
    <property type="entry name" value="EGF_CA"/>
    <property type="match status" value="1"/>
</dbReference>
<feature type="domain" description="EGF-like" evidence="5">
    <location>
        <begin position="1345"/>
        <end position="1383"/>
    </location>
</feature>
<dbReference type="PROSITE" id="PS50025">
    <property type="entry name" value="LAM_G_DOMAIN"/>
    <property type="match status" value="3"/>
</dbReference>
<feature type="domain" description="Laminin G" evidence="4">
    <location>
        <begin position="1009"/>
        <end position="1214"/>
    </location>
</feature>
<accession>A0A0X3NZT0</accession>
<feature type="signal peptide" evidence="3">
    <location>
        <begin position="1"/>
        <end position="25"/>
    </location>
</feature>
<feature type="domain" description="EGF-like" evidence="5">
    <location>
        <begin position="1269"/>
        <end position="1303"/>
    </location>
</feature>
<dbReference type="Gene3D" id="2.10.25.10">
    <property type="entry name" value="Laminin"/>
    <property type="match status" value="7"/>
</dbReference>
<protein>
    <submittedName>
        <fullName evidence="6">Uncharacterized protein</fullName>
    </submittedName>
</protein>
<evidence type="ECO:0000259" key="5">
    <source>
        <dbReference type="PROSITE" id="PS50026"/>
    </source>
</evidence>
<evidence type="ECO:0000256" key="3">
    <source>
        <dbReference type="SAM" id="SignalP"/>
    </source>
</evidence>
<dbReference type="SUPFAM" id="SSF49899">
    <property type="entry name" value="Concanavalin A-like lectins/glucanases"/>
    <property type="match status" value="4"/>
</dbReference>
<feature type="domain" description="EGF-like" evidence="5">
    <location>
        <begin position="1306"/>
        <end position="1344"/>
    </location>
</feature>
<keyword evidence="1 2" id="KW-1015">Disulfide bond</keyword>
<keyword evidence="3" id="KW-0732">Signal</keyword>
<feature type="disulfide bond" evidence="2">
    <location>
        <begin position="1353"/>
        <end position="1370"/>
    </location>
</feature>
<evidence type="ECO:0000256" key="2">
    <source>
        <dbReference type="PROSITE-ProRule" id="PRU00076"/>
    </source>
</evidence>
<feature type="domain" description="EGF-like" evidence="5">
    <location>
        <begin position="1229"/>
        <end position="1267"/>
    </location>
</feature>
<feature type="domain" description="EGF-like" evidence="5">
    <location>
        <begin position="1458"/>
        <end position="1494"/>
    </location>
</feature>
<feature type="chain" id="PRO_5007050817" evidence="3">
    <location>
        <begin position="26"/>
        <end position="1520"/>
    </location>
</feature>
<sequence>MVWTYLNMHAKWMCLLLLALSGVVSRADHAFPWTRGSRGFSPLSFVYDRNVDELQLPSLAPLDDSALPAPSYLFLRLYRDLVSTAMEKGSRLIGQALPHQKTWINASLVGLPLGDGGFRWYSDVGFFFRPDSNEVKECPWDLHQCASDEIFLKFGFLYVEDVDDSPLPLNVPIHLLTLTSQGEKSAKDRPSISIVYEPRMHRIVAFGTFFKPLQAILSTETAFDWITVSFSVKPFTGELQLIVESSDASTSGVPVADSEADAMTVMDEDPDRVGLRVGPVGTSYSTTTFLQILDRDPSQEKTKKEEEDDDEYADGILMGAASSRQNRRTQRTPVSNISFEDTSSFVRFNFYNWIREPTSAEKVVIEFIIPEDITAGLLWFVEDKNYKRYVILKDSKLYYKYIKLDQTTSAKWTLTEEIAINELLLPNTTHKLVVERVNDVLRLTINKRPAVERAISERVPLIPIGGQVYLGGAEDPSKATLGEVDRSFQGRVSSAEVFLNGQNGDRFDLLEALQDPKWTGRVHRSHGVQYEYHVSNRHSPVLRPTSSSRGYAGITLSRTPIPVTYMGTQNSVVRFDTWDFSVYRSFEIDFRTFEPNGVLFFVGPDREHTDFVCVELFDGNVYFVYGIGDHYRHIQLNPKSVKVNTGTAHRVYVERKPEHRFIVRYNGMEVDVDQGTSAHQAEFSSYTYIGSIDQPTRLPWVVWSRENFAGCINSIRINDDKFLDPASRMNQHTDLSRGIQFGVCKAPDPRCTRQLCGGGQCHERSHPFFEPMNFACDCSASDKTFREGVEDIRRSEVCNRDSPIVQFDGETVVMLDFERQMNTLTTHTDDIDIQFRTKNADGPIFNAVSTVERQFLRVDLQGGRIKVTTNINRASNPGREQSFFLDGPRVDDDQWHTLRLRRRAQHLYFSVDNRNEQTDMLIVNIPKGVFNQIAQQIYVGGQAPVDYAPPPFNNMAGFLPSGPKFVGEMRNFYWNQYDFFGTPRLPTKYTTEILTPRLELPEFPSWPREPTYSITCNPGLQWATLDVPIVAKEAGDMWIVEFKTQYDGVILHARDVKSLAHFSLIILKGRLHFVYSVGDVTGVHEFVNGPSAANVADHNWHRVTFGIDRIKGRFILLLDGATPELVGYRLRHEEIDSLIFHFGGVVNKWREVYNIIRTYAPTALPVGSEDQPPAISGCIGGFSSRADRFNVDLLKKYDSVLRSYPDNQIVRGYCRERALTSNRTTRKPDVIRCTSQYCSNGGICYIYGENEVRCNCSGTGYTGPRCDVRITTCPDNYCLNGGTCTMIGSKPVCTCSSSIYRGERCELSPCDDPNYCQNGGRCSIVNNVAVCDCRRTGYTGARCTETVCRPEYCRNNGVCRINEYTNEPYCDCSNTGYGGRYCDQRVCEVGFCRNNGVCRIENNRPVCDCRGTGYGGPLCDQPICSPGYCLNSGRCVVRGDTPYCDCSQTGFDGLRCEQSLCRPDFCLNGGICRLRGGVPYCDCTYTGYEGSRCEQTLCQPGYCLNNGVCRLENGRPVCDC</sequence>
<organism evidence="6">
    <name type="scientific">Schistocephalus solidus</name>
    <name type="common">Tapeworm</name>
    <dbReference type="NCBI Taxonomy" id="70667"/>
    <lineage>
        <taxon>Eukaryota</taxon>
        <taxon>Metazoa</taxon>
        <taxon>Spiralia</taxon>
        <taxon>Lophotrochozoa</taxon>
        <taxon>Platyhelminthes</taxon>
        <taxon>Cestoda</taxon>
        <taxon>Eucestoda</taxon>
        <taxon>Diphyllobothriidea</taxon>
        <taxon>Diphyllobothriidae</taxon>
        <taxon>Schistocephalus</taxon>
    </lineage>
</organism>
<reference evidence="6" key="1">
    <citation type="submission" date="2016-01" db="EMBL/GenBank/DDBJ databases">
        <title>Reference transcriptome for the parasite Schistocephalus solidus: insights into the molecular evolution of parasitism.</title>
        <authorList>
            <person name="Hebert F.O."/>
            <person name="Grambauer S."/>
            <person name="Barber I."/>
            <person name="Landry C.R."/>
            <person name="Aubin-Horth N."/>
        </authorList>
    </citation>
    <scope>NUCLEOTIDE SEQUENCE</scope>
</reference>
<dbReference type="SMART" id="SM00181">
    <property type="entry name" value="EGF"/>
    <property type="match status" value="7"/>
</dbReference>
<dbReference type="SMART" id="SM00282">
    <property type="entry name" value="LamG"/>
    <property type="match status" value="4"/>
</dbReference>
<feature type="domain" description="Laminin G" evidence="4">
    <location>
        <begin position="804"/>
        <end position="1016"/>
    </location>
</feature>
<feature type="non-terminal residue" evidence="6">
    <location>
        <position position="1520"/>
    </location>
</feature>
<keyword evidence="2" id="KW-0245">EGF-like domain</keyword>
<name>A0A0X3NZT0_SCHSO</name>
<dbReference type="Pfam" id="PF02210">
    <property type="entry name" value="Laminin_G_2"/>
    <property type="match status" value="4"/>
</dbReference>
<evidence type="ECO:0000259" key="4">
    <source>
        <dbReference type="PROSITE" id="PS50025"/>
    </source>
</evidence>
<proteinExistence type="predicted"/>
<gene>
    <name evidence="6" type="ORF">TR149271</name>
</gene>
<feature type="domain" description="EGF-like" evidence="5">
    <location>
        <begin position="1420"/>
        <end position="1457"/>
    </location>
</feature>
<dbReference type="EMBL" id="GEEE01018585">
    <property type="protein sequence ID" value="JAP44640.1"/>
    <property type="molecule type" value="Transcribed_RNA"/>
</dbReference>
<dbReference type="InterPro" id="IPR001791">
    <property type="entry name" value="Laminin_G"/>
</dbReference>
<dbReference type="Gene3D" id="2.60.120.200">
    <property type="match status" value="4"/>
</dbReference>
<feature type="domain" description="Laminin G" evidence="4">
    <location>
        <begin position="562"/>
        <end position="744"/>
    </location>
</feature>
<comment type="caution">
    <text evidence="2">Lacks conserved residue(s) required for the propagation of feature annotation.</text>
</comment>
<dbReference type="SUPFAM" id="SSF57196">
    <property type="entry name" value="EGF/Laminin"/>
    <property type="match status" value="2"/>
</dbReference>
<dbReference type="InterPro" id="IPR000742">
    <property type="entry name" value="EGF"/>
</dbReference>
<dbReference type="PANTHER" id="PTHR24033">
    <property type="entry name" value="EGF-LIKE DOMAIN-CONTAINING PROTEIN"/>
    <property type="match status" value="1"/>
</dbReference>
<dbReference type="CDD" id="cd00110">
    <property type="entry name" value="LamG"/>
    <property type="match status" value="4"/>
</dbReference>
<dbReference type="PANTHER" id="PTHR24033:SF232">
    <property type="entry name" value="LAMININ SUBUNIT GAMMA-2-RELATED"/>
    <property type="match status" value="1"/>
</dbReference>
<dbReference type="PROSITE" id="PS50026">
    <property type="entry name" value="EGF_3"/>
    <property type="match status" value="6"/>
</dbReference>
<dbReference type="InterPro" id="IPR013320">
    <property type="entry name" value="ConA-like_dom_sf"/>
</dbReference>